<evidence type="ECO:0000256" key="2">
    <source>
        <dbReference type="ARBA" id="ARBA00008014"/>
    </source>
</evidence>
<dbReference type="PANTHER" id="PTHR21085:SF0">
    <property type="entry name" value="CHORISMATE SYNTHASE"/>
    <property type="match status" value="1"/>
</dbReference>
<evidence type="ECO:0000256" key="8">
    <source>
        <dbReference type="RuleBase" id="RU000605"/>
    </source>
</evidence>
<comment type="pathway">
    <text evidence="1 7 8">Metabolic intermediate biosynthesis; chorismate biosynthesis; chorismate from D-erythrose 4-phosphate and phosphoenolpyruvate: step 7/7.</text>
</comment>
<keyword evidence="7" id="KW-0521">NADP</keyword>
<evidence type="ECO:0000256" key="1">
    <source>
        <dbReference type="ARBA" id="ARBA00005044"/>
    </source>
</evidence>
<dbReference type="PROSITE" id="PS00788">
    <property type="entry name" value="CHORISMATE_SYNTHASE_2"/>
    <property type="match status" value="1"/>
</dbReference>
<evidence type="ECO:0000256" key="3">
    <source>
        <dbReference type="ARBA" id="ARBA00013036"/>
    </source>
</evidence>
<dbReference type="eggNOG" id="COG0082">
    <property type="taxonomic scope" value="Bacteria"/>
</dbReference>
<dbReference type="GO" id="GO:0009073">
    <property type="term" value="P:aromatic amino acid family biosynthetic process"/>
    <property type="evidence" value="ECO:0007669"/>
    <property type="project" value="UniProtKB-KW"/>
</dbReference>
<comment type="catalytic activity">
    <reaction evidence="7 8">
        <text>5-O-(1-carboxyvinyl)-3-phosphoshikimate = chorismate + phosphate</text>
        <dbReference type="Rhea" id="RHEA:21020"/>
        <dbReference type="ChEBI" id="CHEBI:29748"/>
        <dbReference type="ChEBI" id="CHEBI:43474"/>
        <dbReference type="ChEBI" id="CHEBI:57701"/>
        <dbReference type="EC" id="4.2.3.5"/>
    </reaction>
</comment>
<dbReference type="HAMAP" id="MF_00300">
    <property type="entry name" value="Chorismate_synth"/>
    <property type="match status" value="1"/>
</dbReference>
<protein>
    <recommendedName>
        <fullName evidence="3 7">Chorismate synthase</fullName>
        <shortName evidence="7">CS</shortName>
        <ecNumber evidence="3 7">4.2.3.5</ecNumber>
    </recommendedName>
    <alternativeName>
        <fullName evidence="7">5-enolpyruvylshikimate-3-phosphate phospholyase</fullName>
    </alternativeName>
</protein>
<comment type="caution">
    <text evidence="7">Lacks conserved residue(s) required for the propagation of feature annotation.</text>
</comment>
<evidence type="ECO:0000256" key="4">
    <source>
        <dbReference type="ARBA" id="ARBA00022605"/>
    </source>
</evidence>
<dbReference type="GO" id="GO:0004107">
    <property type="term" value="F:chorismate synthase activity"/>
    <property type="evidence" value="ECO:0007669"/>
    <property type="project" value="UniProtKB-UniRule"/>
</dbReference>
<comment type="subunit">
    <text evidence="7">Homotetramer.</text>
</comment>
<feature type="binding site" evidence="7">
    <location>
        <position position="332"/>
    </location>
    <ligand>
        <name>FMN</name>
        <dbReference type="ChEBI" id="CHEBI:58210"/>
    </ligand>
</feature>
<dbReference type="PIRSF" id="PIRSF001456">
    <property type="entry name" value="Chorismate_synth"/>
    <property type="match status" value="1"/>
</dbReference>
<dbReference type="EMBL" id="ACLR01000111">
    <property type="protein sequence ID" value="EEK17203.1"/>
    <property type="molecule type" value="Genomic_DNA"/>
</dbReference>
<keyword evidence="10" id="KW-1185">Reference proteome</keyword>
<keyword evidence="6 7" id="KW-0456">Lyase</keyword>
<comment type="function">
    <text evidence="7">Catalyzes the anti-1,4-elimination of the C-3 phosphate and the C-6 proR hydrogen from 5-enolpyruvylshikimate-3-phosphate (EPSP) to yield chorismate, which is the branch point compound that serves as the starting substrate for the three terminal pathways of aromatic amino acid biosynthesis. This reaction introduces a second double bond into the aromatic ring system.</text>
</comment>
<keyword evidence="4 7" id="KW-0028">Amino-acid biosynthesis</keyword>
<gene>
    <name evidence="7 9" type="primary">aroC</name>
    <name evidence="9" type="ORF">PORUE0001_1145</name>
</gene>
<dbReference type="InterPro" id="IPR035904">
    <property type="entry name" value="Chorismate_synth_AroC_sf"/>
</dbReference>
<feature type="binding site" evidence="7">
    <location>
        <position position="46"/>
    </location>
    <ligand>
        <name>NADP(+)</name>
        <dbReference type="ChEBI" id="CHEBI:58349"/>
    </ligand>
</feature>
<dbReference type="InterPro" id="IPR020541">
    <property type="entry name" value="Chorismate_synthase_CS"/>
</dbReference>
<dbReference type="OrthoDB" id="9771806at2"/>
<dbReference type="Gene3D" id="3.60.150.10">
    <property type="entry name" value="Chorismate synthase AroC"/>
    <property type="match status" value="1"/>
</dbReference>
<dbReference type="PANTHER" id="PTHR21085">
    <property type="entry name" value="CHORISMATE SYNTHASE"/>
    <property type="match status" value="1"/>
</dbReference>
<dbReference type="RefSeq" id="WP_007364959.1">
    <property type="nucleotide sequence ID" value="NZ_ACLR01000111.1"/>
</dbReference>
<name>C2MAL1_9PORP</name>
<sequence>MNSFGRKLRLTTFGESHGVALGGVLDGMPAGFLIDREAVQRFVDLRRPGYSRSTTKRREPDEVVWLSGLTDEGRTLGSPIAFVIQNKDARSQDYATATSLGGKPFRANHADLTYWLKYGLEPQPGGGRSSGRETVARVVAGAVAQQWLEQVWGVTVQAFIQQVGALSLAGDYTTYPLEHTYDRLCYCPDATLDEEIAAYLTKVRTDRDSVGGVVGCVVRGMPAGVGEPIFDRIPALLSYAVMSIPGSRAFAFGDGFDLAGLRGSAVLDELLAMSDEGTVTFGSNHNGGALGGITTGQDLNLSVAFKPTPTIARPQQTLTTEGECVTLTFTGRHDPCIALRAVPVVQSMVALTLADLLVALGD</sequence>
<feature type="binding site" evidence="7">
    <location>
        <position position="291"/>
    </location>
    <ligand>
        <name>FMN</name>
        <dbReference type="ChEBI" id="CHEBI:58210"/>
    </ligand>
</feature>
<dbReference type="NCBIfam" id="TIGR00033">
    <property type="entry name" value="aroC"/>
    <property type="match status" value="1"/>
</dbReference>
<feature type="binding site" evidence="7">
    <location>
        <begin position="306"/>
        <end position="310"/>
    </location>
    <ligand>
        <name>FMN</name>
        <dbReference type="ChEBI" id="CHEBI:58210"/>
    </ligand>
</feature>
<dbReference type="STRING" id="596327.PORUE0001_1145"/>
<accession>C2MAL1</accession>
<evidence type="ECO:0000313" key="10">
    <source>
        <dbReference type="Proteomes" id="UP000003303"/>
    </source>
</evidence>
<proteinExistence type="inferred from homology"/>
<dbReference type="UniPathway" id="UPA00053">
    <property type="reaction ID" value="UER00090"/>
</dbReference>
<dbReference type="SUPFAM" id="SSF103263">
    <property type="entry name" value="Chorismate synthase, AroC"/>
    <property type="match status" value="1"/>
</dbReference>
<dbReference type="GO" id="GO:0010181">
    <property type="term" value="F:FMN binding"/>
    <property type="evidence" value="ECO:0007669"/>
    <property type="project" value="TreeGrafter"/>
</dbReference>
<dbReference type="AlphaFoldDB" id="C2MAL1"/>
<dbReference type="InterPro" id="IPR000453">
    <property type="entry name" value="Chorismate_synth"/>
</dbReference>
<feature type="binding site" evidence="7">
    <location>
        <begin position="128"/>
        <end position="130"/>
    </location>
    <ligand>
        <name>FMN</name>
        <dbReference type="ChEBI" id="CHEBI:58210"/>
    </ligand>
</feature>
<dbReference type="Pfam" id="PF01264">
    <property type="entry name" value="Chorismate_synt"/>
    <property type="match status" value="1"/>
</dbReference>
<dbReference type="Proteomes" id="UP000003303">
    <property type="component" value="Unassembled WGS sequence"/>
</dbReference>
<dbReference type="GO" id="GO:0008652">
    <property type="term" value="P:amino acid biosynthetic process"/>
    <property type="evidence" value="ECO:0007669"/>
    <property type="project" value="UniProtKB-KW"/>
</dbReference>
<keyword evidence="7" id="KW-0288">FMN</keyword>
<reference evidence="9 10" key="1">
    <citation type="submission" date="2009-04" db="EMBL/GenBank/DDBJ databases">
        <authorList>
            <person name="Sebastian Y."/>
            <person name="Madupu R."/>
            <person name="Durkin A.S."/>
            <person name="Torralba M."/>
            <person name="Methe B."/>
            <person name="Sutton G.G."/>
            <person name="Strausberg R.L."/>
            <person name="Nelson K.E."/>
        </authorList>
    </citation>
    <scope>NUCLEOTIDE SEQUENCE [LARGE SCALE GENOMIC DNA]</scope>
    <source>
        <strain evidence="9 10">60-3</strain>
    </source>
</reference>
<dbReference type="NCBIfam" id="NF003793">
    <property type="entry name" value="PRK05382.1"/>
    <property type="match status" value="1"/>
</dbReference>
<dbReference type="GO" id="GO:0009423">
    <property type="term" value="P:chorismate biosynthetic process"/>
    <property type="evidence" value="ECO:0007669"/>
    <property type="project" value="UniProtKB-UniRule"/>
</dbReference>
<comment type="cofactor">
    <cofactor evidence="7 8">
        <name>FMNH2</name>
        <dbReference type="ChEBI" id="CHEBI:57618"/>
    </cofactor>
    <text evidence="7 8">Reduced FMN (FMNH(2)).</text>
</comment>
<evidence type="ECO:0000256" key="6">
    <source>
        <dbReference type="ARBA" id="ARBA00023239"/>
    </source>
</evidence>
<evidence type="ECO:0000256" key="5">
    <source>
        <dbReference type="ARBA" id="ARBA00023141"/>
    </source>
</evidence>
<keyword evidence="7" id="KW-0285">Flavoprotein</keyword>
<dbReference type="CDD" id="cd07304">
    <property type="entry name" value="Chorismate_synthase"/>
    <property type="match status" value="1"/>
</dbReference>
<evidence type="ECO:0000313" key="9">
    <source>
        <dbReference type="EMBL" id="EEK17203.1"/>
    </source>
</evidence>
<comment type="caution">
    <text evidence="9">The sequence shown here is derived from an EMBL/GenBank/DDBJ whole genome shotgun (WGS) entry which is preliminary data.</text>
</comment>
<keyword evidence="5 7" id="KW-0057">Aromatic amino acid biosynthesis</keyword>
<keyword evidence="7" id="KW-0274">FAD</keyword>
<dbReference type="EC" id="4.2.3.5" evidence="3 7"/>
<feature type="binding site" evidence="7">
    <location>
        <position position="52"/>
    </location>
    <ligand>
        <name>NADP(+)</name>
        <dbReference type="ChEBI" id="CHEBI:58349"/>
    </ligand>
</feature>
<dbReference type="GO" id="GO:0005829">
    <property type="term" value="C:cytosol"/>
    <property type="evidence" value="ECO:0007669"/>
    <property type="project" value="TreeGrafter"/>
</dbReference>
<organism evidence="9 10">
    <name type="scientific">Porphyromonas uenonis 60-3</name>
    <dbReference type="NCBI Taxonomy" id="596327"/>
    <lineage>
        <taxon>Bacteria</taxon>
        <taxon>Pseudomonadati</taxon>
        <taxon>Bacteroidota</taxon>
        <taxon>Bacteroidia</taxon>
        <taxon>Bacteroidales</taxon>
        <taxon>Porphyromonadaceae</taxon>
        <taxon>Porphyromonas</taxon>
    </lineage>
</organism>
<evidence type="ECO:0000256" key="7">
    <source>
        <dbReference type="HAMAP-Rule" id="MF_00300"/>
    </source>
</evidence>
<dbReference type="PROSITE" id="PS00787">
    <property type="entry name" value="CHORISMATE_SYNTHASE_1"/>
    <property type="match status" value="1"/>
</dbReference>
<comment type="similarity">
    <text evidence="2 7 8">Belongs to the chorismate synthase family.</text>
</comment>